<dbReference type="STRING" id="1219011.GCA_001895045_03449"/>
<evidence type="ECO:0000313" key="2">
    <source>
        <dbReference type="EMBL" id="SQI36236.1"/>
    </source>
</evidence>
<proteinExistence type="predicted"/>
<dbReference type="InterPro" id="IPR037401">
    <property type="entry name" value="SnoaL-like"/>
</dbReference>
<sequence>MTTSEATAQAERIRATVTAYLDAVASGVATDVAALYTENATLEDPVGSEPRVGRAAITEFYKAIETTENTTELFTLRISGANAAFHFRVTTKVAEQTYAIEPIDVMTFDEAGRITTMRAFWAPSDTVQH</sequence>
<dbReference type="AlphaFoldDB" id="A0A2X4U8V5"/>
<evidence type="ECO:0000259" key="1">
    <source>
        <dbReference type="Pfam" id="PF12680"/>
    </source>
</evidence>
<reference evidence="2 3" key="1">
    <citation type="submission" date="2018-06" db="EMBL/GenBank/DDBJ databases">
        <authorList>
            <consortium name="Pathogen Informatics"/>
            <person name="Doyle S."/>
        </authorList>
    </citation>
    <scope>NUCLEOTIDE SEQUENCE [LARGE SCALE GENOMIC DNA]</scope>
    <source>
        <strain evidence="2 3">NCTC10994</strain>
    </source>
</reference>
<gene>
    <name evidence="2" type="primary">ksi_3</name>
    <name evidence="2" type="ORF">NCTC10994_03283</name>
</gene>
<keyword evidence="2" id="KW-0413">Isomerase</keyword>
<dbReference type="Pfam" id="PF12680">
    <property type="entry name" value="SnoaL_2"/>
    <property type="match status" value="1"/>
</dbReference>
<dbReference type="RefSeq" id="WP_072703053.1">
    <property type="nucleotide sequence ID" value="NZ_JAFBBL010000001.1"/>
</dbReference>
<protein>
    <submittedName>
        <fullName evidence="2">Delta(5)-3-ketosteroid isomerase</fullName>
        <ecNumber evidence="2">5.3.3.1</ecNumber>
    </submittedName>
</protein>
<dbReference type="EC" id="5.3.3.1" evidence="2"/>
<dbReference type="Gene3D" id="3.10.450.50">
    <property type="match status" value="1"/>
</dbReference>
<organism evidence="2 3">
    <name type="scientific">Rhodococcus coprophilus</name>
    <dbReference type="NCBI Taxonomy" id="38310"/>
    <lineage>
        <taxon>Bacteria</taxon>
        <taxon>Bacillati</taxon>
        <taxon>Actinomycetota</taxon>
        <taxon>Actinomycetes</taxon>
        <taxon>Mycobacteriales</taxon>
        <taxon>Nocardiaceae</taxon>
        <taxon>Rhodococcus</taxon>
    </lineage>
</organism>
<keyword evidence="3" id="KW-1185">Reference proteome</keyword>
<accession>A0A2X4U8V5</accession>
<dbReference type="Proteomes" id="UP000249091">
    <property type="component" value="Chromosome 1"/>
</dbReference>
<dbReference type="EMBL" id="LS483468">
    <property type="protein sequence ID" value="SQI36236.1"/>
    <property type="molecule type" value="Genomic_DNA"/>
</dbReference>
<evidence type="ECO:0000313" key="3">
    <source>
        <dbReference type="Proteomes" id="UP000249091"/>
    </source>
</evidence>
<dbReference type="GO" id="GO:0004769">
    <property type="term" value="F:steroid Delta-isomerase activity"/>
    <property type="evidence" value="ECO:0007669"/>
    <property type="project" value="UniProtKB-EC"/>
</dbReference>
<name>A0A2X4U8V5_9NOCA</name>
<dbReference type="InterPro" id="IPR032710">
    <property type="entry name" value="NTF2-like_dom_sf"/>
</dbReference>
<feature type="domain" description="SnoaL-like" evidence="1">
    <location>
        <begin position="17"/>
        <end position="116"/>
    </location>
</feature>
<dbReference type="KEGG" id="rcr:NCTC10994_03283"/>
<dbReference type="SUPFAM" id="SSF54427">
    <property type="entry name" value="NTF2-like"/>
    <property type="match status" value="1"/>
</dbReference>